<accession>A0ABR3FE17</accession>
<name>A0ABR3FE17_9AGAR</name>
<evidence type="ECO:0000313" key="1">
    <source>
        <dbReference type="EMBL" id="KAL0573514.1"/>
    </source>
</evidence>
<organism evidence="1 2">
    <name type="scientific">Marasmius crinis-equi</name>
    <dbReference type="NCBI Taxonomy" id="585013"/>
    <lineage>
        <taxon>Eukaryota</taxon>
        <taxon>Fungi</taxon>
        <taxon>Dikarya</taxon>
        <taxon>Basidiomycota</taxon>
        <taxon>Agaricomycotina</taxon>
        <taxon>Agaricomycetes</taxon>
        <taxon>Agaricomycetidae</taxon>
        <taxon>Agaricales</taxon>
        <taxon>Marasmiineae</taxon>
        <taxon>Marasmiaceae</taxon>
        <taxon>Marasmius</taxon>
    </lineage>
</organism>
<evidence type="ECO:0000313" key="2">
    <source>
        <dbReference type="Proteomes" id="UP001465976"/>
    </source>
</evidence>
<comment type="caution">
    <text evidence="1">The sequence shown here is derived from an EMBL/GenBank/DDBJ whole genome shotgun (WGS) entry which is preliminary data.</text>
</comment>
<proteinExistence type="predicted"/>
<keyword evidence="2" id="KW-1185">Reference proteome</keyword>
<gene>
    <name evidence="1" type="ORF">V5O48_008444</name>
</gene>
<protein>
    <submittedName>
        <fullName evidence="1">Uncharacterized protein</fullName>
    </submittedName>
</protein>
<dbReference type="Proteomes" id="UP001465976">
    <property type="component" value="Unassembled WGS sequence"/>
</dbReference>
<dbReference type="EMBL" id="JBAHYK010000496">
    <property type="protein sequence ID" value="KAL0573514.1"/>
    <property type="molecule type" value="Genomic_DNA"/>
</dbReference>
<reference evidence="1 2" key="1">
    <citation type="submission" date="2024-02" db="EMBL/GenBank/DDBJ databases">
        <title>A draft genome for the cacao thread blight pathogen Marasmius crinis-equi.</title>
        <authorList>
            <person name="Cohen S.P."/>
            <person name="Baruah I.K."/>
            <person name="Amoako-Attah I."/>
            <person name="Bukari Y."/>
            <person name="Meinhardt L.W."/>
            <person name="Bailey B.A."/>
        </authorList>
    </citation>
    <scope>NUCLEOTIDE SEQUENCE [LARGE SCALE GENOMIC DNA]</scope>
    <source>
        <strain evidence="1 2">GH-76</strain>
    </source>
</reference>
<sequence length="175" mass="18887">MHKQLQEAKGLDPYTSDPARSLGYPTLEVVFADEDRFEFDSGVKEASADMDVDYWTETFASESHSTVTGEVDIDIGDYCEILEKSTGSLGETRTRDFWKHPFQRPNAPIGVLSRPTLYSQSSVRVCQGCDAGSLAVVTSGVEHACADMPLAVFPLGSTGIVKGGTTATVGVWSAR</sequence>